<keyword evidence="1" id="KW-0812">Transmembrane</keyword>
<dbReference type="VEuPathDB" id="FungiDB:FUN_010001"/>
<evidence type="ECO:0000313" key="2">
    <source>
        <dbReference type="EMBL" id="PKY61098.1"/>
    </source>
</evidence>
<feature type="transmembrane region" description="Helical" evidence="1">
    <location>
        <begin position="213"/>
        <end position="234"/>
    </location>
</feature>
<gene>
    <name evidence="2" type="ORF">RhiirA4_485617</name>
</gene>
<comment type="caution">
    <text evidence="2">The sequence shown here is derived from an EMBL/GenBank/DDBJ whole genome shotgun (WGS) entry which is preliminary data.</text>
</comment>
<feature type="transmembrane region" description="Helical" evidence="1">
    <location>
        <begin position="172"/>
        <end position="193"/>
    </location>
</feature>
<keyword evidence="1" id="KW-1133">Transmembrane helix</keyword>
<dbReference type="VEuPathDB" id="FungiDB:RhiirFUN_021818"/>
<feature type="transmembrane region" description="Helical" evidence="1">
    <location>
        <begin position="67"/>
        <end position="86"/>
    </location>
</feature>
<reference evidence="2 3" key="1">
    <citation type="submission" date="2015-10" db="EMBL/GenBank/DDBJ databases">
        <title>Genome analyses suggest a sexual origin of heterokaryosis in a supposedly ancient asexual fungus.</title>
        <authorList>
            <person name="Ropars J."/>
            <person name="Sedzielewska K."/>
            <person name="Noel J."/>
            <person name="Charron P."/>
            <person name="Farinelli L."/>
            <person name="Marton T."/>
            <person name="Kruger M."/>
            <person name="Pelin A."/>
            <person name="Brachmann A."/>
            <person name="Corradi N."/>
        </authorList>
    </citation>
    <scope>NUCLEOTIDE SEQUENCE [LARGE SCALE GENOMIC DNA]</scope>
    <source>
        <strain evidence="2 3">A4</strain>
    </source>
</reference>
<accession>A0A2I1HQC9</accession>
<feature type="transmembrane region" description="Helical" evidence="1">
    <location>
        <begin position="93"/>
        <end position="115"/>
    </location>
</feature>
<name>A0A2I1HQC9_9GLOM</name>
<evidence type="ECO:0000313" key="3">
    <source>
        <dbReference type="Proteomes" id="UP000234323"/>
    </source>
</evidence>
<evidence type="ECO:0000256" key="1">
    <source>
        <dbReference type="SAM" id="Phobius"/>
    </source>
</evidence>
<dbReference type="EMBL" id="LLXI01004930">
    <property type="protein sequence ID" value="PKY61098.1"/>
    <property type="molecule type" value="Genomic_DNA"/>
</dbReference>
<keyword evidence="1" id="KW-0472">Membrane</keyword>
<dbReference type="AlphaFoldDB" id="A0A2I1HQC9"/>
<organism evidence="2 3">
    <name type="scientific">Rhizophagus irregularis</name>
    <dbReference type="NCBI Taxonomy" id="588596"/>
    <lineage>
        <taxon>Eukaryota</taxon>
        <taxon>Fungi</taxon>
        <taxon>Fungi incertae sedis</taxon>
        <taxon>Mucoromycota</taxon>
        <taxon>Glomeromycotina</taxon>
        <taxon>Glomeromycetes</taxon>
        <taxon>Glomerales</taxon>
        <taxon>Glomeraceae</taxon>
        <taxon>Rhizophagus</taxon>
    </lineage>
</organism>
<dbReference type="VEuPathDB" id="FungiDB:RhiirA1_470200"/>
<proteinExistence type="predicted"/>
<keyword evidence="3" id="KW-1185">Reference proteome</keyword>
<sequence length="283" mass="32813">MTDYNPLEDFWGDIINGVAVAIIATRLSSSNTENRNYKTEDMNDETEDKIDNTEVKFDKLAEVMDDIIIMGSLHAINVYLFITWWEHIYNDKIIVAFAFIALIPTYLFIIIIKNYYKSCNIIIPFNATFLFFEILNFSFWPNYNSIANPFDEFCVNEYSYRNCMNDKEIRKIIFKLIMILMILSPSIMDLSEFLNSNENSVENSAVKIPGARILRLILFTIIIILQSVENGYLLSNNFWQTIIRLFDIYRNDSPSVYASVFGLDPNYDKGDSKDKAPRGSDSV</sequence>
<dbReference type="Proteomes" id="UP000234323">
    <property type="component" value="Unassembled WGS sequence"/>
</dbReference>
<protein>
    <submittedName>
        <fullName evidence="2">Uncharacterized protein</fullName>
    </submittedName>
</protein>